<evidence type="ECO:0000313" key="1">
    <source>
        <dbReference type="EMBL" id="MBB5223490.1"/>
    </source>
</evidence>
<sequence>MSYLFGAGLQARIYERLASDATLAGLVGTAIHDGMLKPGPDGAARDYVILGDETVRANDTKTSVGAIHDFTVTVHSARDGFETAKRIAAAICACLVDAPLPVEAGRLVALRFLRAGAERGPAPEKRKISMRFRAVLDAAD</sequence>
<dbReference type="Gene3D" id="3.30.2000.30">
    <property type="match status" value="1"/>
</dbReference>
<gene>
    <name evidence="1" type="ORF">HNP73_003437</name>
</gene>
<dbReference type="InterPro" id="IPR053745">
    <property type="entry name" value="Viral_Tail_Comp_sf"/>
</dbReference>
<keyword evidence="2" id="KW-1185">Reference proteome</keyword>
<evidence type="ECO:0000313" key="2">
    <source>
        <dbReference type="Proteomes" id="UP000549457"/>
    </source>
</evidence>
<dbReference type="RefSeq" id="WP_184152341.1">
    <property type="nucleotide sequence ID" value="NZ_JACHFM010000003.1"/>
</dbReference>
<protein>
    <recommendedName>
        <fullName evidence="3">DUF3168 domain-containing protein</fullName>
    </recommendedName>
</protein>
<accession>A0A840SRU6</accession>
<organism evidence="1 2">
    <name type="scientific">Amaricoccus macauensis</name>
    <dbReference type="NCBI Taxonomy" id="57001"/>
    <lineage>
        <taxon>Bacteria</taxon>
        <taxon>Pseudomonadati</taxon>
        <taxon>Pseudomonadota</taxon>
        <taxon>Alphaproteobacteria</taxon>
        <taxon>Rhodobacterales</taxon>
        <taxon>Paracoccaceae</taxon>
        <taxon>Amaricoccus</taxon>
    </lineage>
</organism>
<dbReference type="Proteomes" id="UP000549457">
    <property type="component" value="Unassembled WGS sequence"/>
</dbReference>
<dbReference type="Pfam" id="PF11367">
    <property type="entry name" value="Tail_completion_gp17"/>
    <property type="match status" value="1"/>
</dbReference>
<proteinExistence type="predicted"/>
<dbReference type="InterPro" id="IPR021508">
    <property type="entry name" value="Gp17-like"/>
</dbReference>
<reference evidence="1 2" key="1">
    <citation type="submission" date="2020-08" db="EMBL/GenBank/DDBJ databases">
        <title>Genomic Encyclopedia of Type Strains, Phase IV (KMG-IV): sequencing the most valuable type-strain genomes for metagenomic binning, comparative biology and taxonomic classification.</title>
        <authorList>
            <person name="Goeker M."/>
        </authorList>
    </citation>
    <scope>NUCLEOTIDE SEQUENCE [LARGE SCALE GENOMIC DNA]</scope>
    <source>
        <strain evidence="1 2">DSM 101730</strain>
    </source>
</reference>
<name>A0A840SRU6_9RHOB</name>
<dbReference type="EMBL" id="JACHFM010000003">
    <property type="protein sequence ID" value="MBB5223490.1"/>
    <property type="molecule type" value="Genomic_DNA"/>
</dbReference>
<dbReference type="AlphaFoldDB" id="A0A840SRU6"/>
<comment type="caution">
    <text evidence="1">The sequence shown here is derived from an EMBL/GenBank/DDBJ whole genome shotgun (WGS) entry which is preliminary data.</text>
</comment>
<evidence type="ECO:0008006" key="3">
    <source>
        <dbReference type="Google" id="ProtNLM"/>
    </source>
</evidence>